<comment type="caution">
    <text evidence="2">The sequence shown here is derived from an EMBL/GenBank/DDBJ whole genome shotgun (WGS) entry which is preliminary data.</text>
</comment>
<proteinExistence type="predicted"/>
<evidence type="ECO:0000313" key="2">
    <source>
        <dbReference type="EMBL" id="HET97575.1"/>
    </source>
</evidence>
<reference evidence="2" key="1">
    <citation type="journal article" date="2020" name="mSystems">
        <title>Genome- and Community-Level Interaction Insights into Carbon Utilization and Element Cycling Functions of Hydrothermarchaeota in Hydrothermal Sediment.</title>
        <authorList>
            <person name="Zhou Z."/>
            <person name="Liu Y."/>
            <person name="Xu W."/>
            <person name="Pan J."/>
            <person name="Luo Z.H."/>
            <person name="Li M."/>
        </authorList>
    </citation>
    <scope>NUCLEOTIDE SEQUENCE [LARGE SCALE GENOMIC DNA]</scope>
    <source>
        <strain evidence="2">SpSt-1224</strain>
    </source>
</reference>
<name>A0A7C2X9I1_9BACT</name>
<dbReference type="EMBL" id="DSDS01000056">
    <property type="protein sequence ID" value="HET97575.1"/>
    <property type="molecule type" value="Genomic_DNA"/>
</dbReference>
<dbReference type="Pfam" id="PF11391">
    <property type="entry name" value="DUF2798"/>
    <property type="match status" value="1"/>
</dbReference>
<dbReference type="Proteomes" id="UP000885986">
    <property type="component" value="Unassembled WGS sequence"/>
</dbReference>
<dbReference type="AlphaFoldDB" id="A0A7C2X9I1"/>
<gene>
    <name evidence="2" type="ORF">ENN98_02530</name>
</gene>
<keyword evidence="1" id="KW-1133">Transmembrane helix</keyword>
<evidence type="ECO:0000256" key="1">
    <source>
        <dbReference type="SAM" id="Phobius"/>
    </source>
</evidence>
<feature type="transmembrane region" description="Helical" evidence="1">
    <location>
        <begin position="12"/>
        <end position="32"/>
    </location>
</feature>
<accession>A0A7C2X9I1</accession>
<sequence length="79" mass="8838">MVKLTPRHAPVLLAFFTSLLMSLLMSAVITLINLGLVDDFFRRWMTAWLTAFVIAFPSILLVLPVARRIVARLIGAPMV</sequence>
<feature type="transmembrane region" description="Helical" evidence="1">
    <location>
        <begin position="44"/>
        <end position="63"/>
    </location>
</feature>
<keyword evidence="1" id="KW-0812">Transmembrane</keyword>
<dbReference type="InterPro" id="IPR021529">
    <property type="entry name" value="DUF2798"/>
</dbReference>
<keyword evidence="1" id="KW-0472">Membrane</keyword>
<organism evidence="2">
    <name type="scientific">Desulfurivibrio alkaliphilus</name>
    <dbReference type="NCBI Taxonomy" id="427923"/>
    <lineage>
        <taxon>Bacteria</taxon>
        <taxon>Pseudomonadati</taxon>
        <taxon>Thermodesulfobacteriota</taxon>
        <taxon>Desulfobulbia</taxon>
        <taxon>Desulfobulbales</taxon>
        <taxon>Desulfobulbaceae</taxon>
        <taxon>Desulfurivibrio</taxon>
    </lineage>
</organism>
<protein>
    <submittedName>
        <fullName evidence="2">DUF2798 domain-containing protein</fullName>
    </submittedName>
</protein>